<sequence>MATVTLRPTAEGDLIQNYVYPTDGVHWDKVDEATPDEDATYVHRYGGVVGAWGEDNSELENLPGGVGTITNVRITVRVRRIAQSPGQVGVANIGRGVRVNGSSYYSTFGTTNDSYFDTGVDYVTNPDTGVAWTISDVNSLQSLVRNKFVNYALFQGGFTSSRCTQVSAVVTFDPILAPTGTTDPATSVAANSSTLNGTLDDDGGEACDCGFEWGLTDAYGNTTPTQSRTTGQTFAQAISGLSPGTTYHFRVVVTNTAGTSYGADRTFTTLGVLSTVTTDPASGVGMVLANLNGTLDDDGGLACDCGFEWGLTTAYGNTTPTQSRTTGQTFSQAISGLDLDTTYHFRASSNNV</sequence>
<dbReference type="PROSITE" id="PS50853">
    <property type="entry name" value="FN3"/>
    <property type="match status" value="1"/>
</dbReference>
<dbReference type="AlphaFoldDB" id="A0A0F9IJX5"/>
<protein>
    <recommendedName>
        <fullName evidence="1">Fibronectin type-III domain-containing protein</fullName>
    </recommendedName>
</protein>
<dbReference type="InterPro" id="IPR003961">
    <property type="entry name" value="FN3_dom"/>
</dbReference>
<dbReference type="CDD" id="cd00063">
    <property type="entry name" value="FN3"/>
    <property type="match status" value="1"/>
</dbReference>
<comment type="caution">
    <text evidence="2">The sequence shown here is derived from an EMBL/GenBank/DDBJ whole genome shotgun (WGS) entry which is preliminary data.</text>
</comment>
<evidence type="ECO:0000259" key="1">
    <source>
        <dbReference type="PROSITE" id="PS50853"/>
    </source>
</evidence>
<proteinExistence type="predicted"/>
<dbReference type="Gene3D" id="2.60.40.10">
    <property type="entry name" value="Immunoglobulins"/>
    <property type="match status" value="1"/>
</dbReference>
<reference evidence="2" key="1">
    <citation type="journal article" date="2015" name="Nature">
        <title>Complex archaea that bridge the gap between prokaryotes and eukaryotes.</title>
        <authorList>
            <person name="Spang A."/>
            <person name="Saw J.H."/>
            <person name="Jorgensen S.L."/>
            <person name="Zaremba-Niedzwiedzka K."/>
            <person name="Martijn J."/>
            <person name="Lind A.E."/>
            <person name="van Eijk R."/>
            <person name="Schleper C."/>
            <person name="Guy L."/>
            <person name="Ettema T.J."/>
        </authorList>
    </citation>
    <scope>NUCLEOTIDE SEQUENCE</scope>
</reference>
<accession>A0A0F9IJX5</accession>
<dbReference type="SUPFAM" id="SSF49265">
    <property type="entry name" value="Fibronectin type III"/>
    <property type="match status" value="1"/>
</dbReference>
<gene>
    <name evidence="2" type="ORF">LCGC14_1649110</name>
</gene>
<dbReference type="InterPro" id="IPR013783">
    <property type="entry name" value="Ig-like_fold"/>
</dbReference>
<dbReference type="InterPro" id="IPR036116">
    <property type="entry name" value="FN3_sf"/>
</dbReference>
<organism evidence="2">
    <name type="scientific">marine sediment metagenome</name>
    <dbReference type="NCBI Taxonomy" id="412755"/>
    <lineage>
        <taxon>unclassified sequences</taxon>
        <taxon>metagenomes</taxon>
        <taxon>ecological metagenomes</taxon>
    </lineage>
</organism>
<name>A0A0F9IJX5_9ZZZZ</name>
<evidence type="ECO:0000313" key="2">
    <source>
        <dbReference type="EMBL" id="KKM20079.1"/>
    </source>
</evidence>
<feature type="domain" description="Fibronectin type-III" evidence="1">
    <location>
        <begin position="177"/>
        <end position="281"/>
    </location>
</feature>
<dbReference type="EMBL" id="LAZR01013845">
    <property type="protein sequence ID" value="KKM20079.1"/>
    <property type="molecule type" value="Genomic_DNA"/>
</dbReference>